<feature type="transmembrane region" description="Helical" evidence="2">
    <location>
        <begin position="21"/>
        <end position="43"/>
    </location>
</feature>
<evidence type="ECO:0000256" key="2">
    <source>
        <dbReference type="SAM" id="Phobius"/>
    </source>
</evidence>
<keyword evidence="2" id="KW-1133">Transmembrane helix</keyword>
<reference evidence="3 4" key="1">
    <citation type="journal article" date="2019" name="Int. J. Syst. Evol. Microbiol.">
        <title>The Global Catalogue of Microorganisms (GCM) 10K type strain sequencing project: providing services to taxonomists for standard genome sequencing and annotation.</title>
        <authorList>
            <consortium name="The Broad Institute Genomics Platform"/>
            <consortium name="The Broad Institute Genome Sequencing Center for Infectious Disease"/>
            <person name="Wu L."/>
            <person name="Ma J."/>
        </authorList>
    </citation>
    <scope>NUCLEOTIDE SEQUENCE [LARGE SCALE GENOMIC DNA]</scope>
    <source>
        <strain evidence="3 4">CGMCC 1.12285</strain>
    </source>
</reference>
<evidence type="ECO:0000256" key="1">
    <source>
        <dbReference type="SAM" id="MobiDB-lite"/>
    </source>
</evidence>
<name>A0ABD6B7G7_9EURY</name>
<comment type="caution">
    <text evidence="3">The sequence shown here is derived from an EMBL/GenBank/DDBJ whole genome shotgun (WGS) entry which is preliminary data.</text>
</comment>
<evidence type="ECO:0000313" key="4">
    <source>
        <dbReference type="Proteomes" id="UP001597111"/>
    </source>
</evidence>
<accession>A0ABD6B7G7</accession>
<gene>
    <name evidence="3" type="ORF">ACFR9S_09555</name>
</gene>
<keyword evidence="4" id="KW-1185">Reference proteome</keyword>
<sequence>MTGPNPPTPRSTTPGAREPRLGTSSGMLVGTLFMGVVLLGGLFTAVTSPALFTGLAVGLGVGAAAGVVATRRRASRDRQFCVPRTGACVRL</sequence>
<keyword evidence="2" id="KW-0472">Membrane</keyword>
<proteinExistence type="predicted"/>
<organism evidence="3 4">
    <name type="scientific">Halolamina salina</name>
    <dbReference type="NCBI Taxonomy" id="1220023"/>
    <lineage>
        <taxon>Archaea</taxon>
        <taxon>Methanobacteriati</taxon>
        <taxon>Methanobacteriota</taxon>
        <taxon>Stenosarchaea group</taxon>
        <taxon>Halobacteria</taxon>
        <taxon>Halobacteriales</taxon>
        <taxon>Haloferacaceae</taxon>
    </lineage>
</organism>
<dbReference type="AlphaFoldDB" id="A0ABD6B7G7"/>
<dbReference type="RefSeq" id="WP_379818501.1">
    <property type="nucleotide sequence ID" value="NZ_JBHUDH010000103.1"/>
</dbReference>
<keyword evidence="2" id="KW-0812">Transmembrane</keyword>
<dbReference type="EMBL" id="JBHUDH010000103">
    <property type="protein sequence ID" value="MFD1526541.1"/>
    <property type="molecule type" value="Genomic_DNA"/>
</dbReference>
<evidence type="ECO:0000313" key="3">
    <source>
        <dbReference type="EMBL" id="MFD1526541.1"/>
    </source>
</evidence>
<feature type="transmembrane region" description="Helical" evidence="2">
    <location>
        <begin position="49"/>
        <end position="69"/>
    </location>
</feature>
<feature type="region of interest" description="Disordered" evidence="1">
    <location>
        <begin position="1"/>
        <end position="23"/>
    </location>
</feature>
<protein>
    <submittedName>
        <fullName evidence="3">Uncharacterized protein</fullName>
    </submittedName>
</protein>
<dbReference type="Proteomes" id="UP001597111">
    <property type="component" value="Unassembled WGS sequence"/>
</dbReference>